<reference evidence="8 10" key="1">
    <citation type="submission" date="2017-09" db="EMBL/GenBank/DDBJ databases">
        <authorList>
            <person name="Thomas P."/>
            <person name="Seyboldt C."/>
        </authorList>
    </citation>
    <scope>NUCLEOTIDE SEQUENCE [LARGE SCALE GENOMIC DNA]</scope>
    <source>
        <strain evidence="8 10">DSM 7534</strain>
    </source>
</reference>
<feature type="transmembrane region" description="Helical" evidence="6">
    <location>
        <begin position="38"/>
        <end position="66"/>
    </location>
</feature>
<dbReference type="Pfam" id="PF02588">
    <property type="entry name" value="YitT_membrane"/>
    <property type="match status" value="1"/>
</dbReference>
<dbReference type="PANTHER" id="PTHR33545:SF9">
    <property type="entry name" value="UPF0750 MEMBRANE PROTEIN YITE"/>
    <property type="match status" value="1"/>
</dbReference>
<keyword evidence="2" id="KW-1003">Cell membrane</keyword>
<dbReference type="EMBL" id="CP099799">
    <property type="protein sequence ID" value="USS00728.1"/>
    <property type="molecule type" value="Genomic_DNA"/>
</dbReference>
<feature type="transmembrane region" description="Helical" evidence="6">
    <location>
        <begin position="73"/>
        <end position="91"/>
    </location>
</feature>
<evidence type="ECO:0000256" key="3">
    <source>
        <dbReference type="ARBA" id="ARBA00022692"/>
    </source>
</evidence>
<accession>A0A9N7JLH6</accession>
<dbReference type="EMBL" id="CP023671">
    <property type="protein sequence ID" value="AYE34145.1"/>
    <property type="molecule type" value="Genomic_DNA"/>
</dbReference>
<dbReference type="GO" id="GO:0005886">
    <property type="term" value="C:plasma membrane"/>
    <property type="evidence" value="ECO:0007669"/>
    <property type="project" value="UniProtKB-SubCell"/>
</dbReference>
<reference evidence="9" key="2">
    <citation type="submission" date="2022-06" db="EMBL/GenBank/DDBJ databases">
        <authorList>
            <person name="Holder M.E."/>
            <person name="Ajami N.J."/>
            <person name="Petrosino J.F."/>
        </authorList>
    </citation>
    <scope>NUCLEOTIDE SEQUENCE</scope>
    <source>
        <strain evidence="9">RMA 8861</strain>
    </source>
</reference>
<dbReference type="PANTHER" id="PTHR33545">
    <property type="entry name" value="UPF0750 MEMBRANE PROTEIN YITT-RELATED"/>
    <property type="match status" value="1"/>
</dbReference>
<dbReference type="InterPro" id="IPR015867">
    <property type="entry name" value="N-reg_PII/ATP_PRibTrfase_C"/>
</dbReference>
<name>A0A9N7JLH6_CLOSE</name>
<evidence type="ECO:0000259" key="7">
    <source>
        <dbReference type="Pfam" id="PF10035"/>
    </source>
</evidence>
<dbReference type="OrthoDB" id="9779786at2"/>
<dbReference type="Gene3D" id="3.30.70.120">
    <property type="match status" value="1"/>
</dbReference>
<dbReference type="InterPro" id="IPR003740">
    <property type="entry name" value="YitT"/>
</dbReference>
<evidence type="ECO:0000313" key="9">
    <source>
        <dbReference type="EMBL" id="USS00728.1"/>
    </source>
</evidence>
<dbReference type="CDD" id="cd16380">
    <property type="entry name" value="YitT_C"/>
    <property type="match status" value="1"/>
</dbReference>
<dbReference type="Proteomes" id="UP000280586">
    <property type="component" value="Chromosome"/>
</dbReference>
<dbReference type="Pfam" id="PF10035">
    <property type="entry name" value="DUF2179"/>
    <property type="match status" value="1"/>
</dbReference>
<sequence>MEKVKEYLLSTLGVGIVAFSLEYFFFPNGVAAGGISGLALALNFIIKIEPSILTFIFNIILFAMAFFLIDRSFGTKSIYATVMLSVFMWLAERFLHPVAITDNLILSSIFGSACIAMGTAIVFHQGASTGGTSIIAKIINKYLGVPIGQGLLLSDCTVTLLAIYVFGIEKGLFGLLSAILIGNLVDKFIDGFNPVKQVFVVTRKEKLVVDFITNEIDRGCTILTGKGGYTKVDTTIIYTVLTTKQFITLKKFIKENNPEAFVTVNESTEALGKGFADY</sequence>
<keyword evidence="5 6" id="KW-0472">Membrane</keyword>
<dbReference type="InterPro" id="IPR051461">
    <property type="entry name" value="UPF0750_membrane"/>
</dbReference>
<dbReference type="PIRSF" id="PIRSF006483">
    <property type="entry name" value="Membrane_protein_YitT"/>
    <property type="match status" value="1"/>
</dbReference>
<evidence type="ECO:0000313" key="11">
    <source>
        <dbReference type="Proteomes" id="UP001055437"/>
    </source>
</evidence>
<evidence type="ECO:0000256" key="1">
    <source>
        <dbReference type="ARBA" id="ARBA00004651"/>
    </source>
</evidence>
<dbReference type="GeneID" id="303560319"/>
<feature type="transmembrane region" description="Helical" evidence="6">
    <location>
        <begin position="103"/>
        <end position="123"/>
    </location>
</feature>
<proteinExistence type="predicted"/>
<evidence type="ECO:0000313" key="8">
    <source>
        <dbReference type="EMBL" id="AYE34145.1"/>
    </source>
</evidence>
<evidence type="ECO:0000313" key="10">
    <source>
        <dbReference type="Proteomes" id="UP000280586"/>
    </source>
</evidence>
<keyword evidence="3 6" id="KW-0812">Transmembrane</keyword>
<comment type="subcellular location">
    <subcellularLocation>
        <location evidence="1">Cell membrane</location>
        <topology evidence="1">Multi-pass membrane protein</topology>
    </subcellularLocation>
</comment>
<dbReference type="Proteomes" id="UP001055437">
    <property type="component" value="Chromosome"/>
</dbReference>
<feature type="domain" description="DUF2179" evidence="7">
    <location>
        <begin position="218"/>
        <end position="272"/>
    </location>
</feature>
<feature type="transmembrane region" description="Helical" evidence="6">
    <location>
        <begin position="7"/>
        <end position="26"/>
    </location>
</feature>
<keyword evidence="11" id="KW-1185">Reference proteome</keyword>
<gene>
    <name evidence="8" type="ORF">CP523_06490</name>
    <name evidence="9" type="ORF">NH397_14800</name>
</gene>
<dbReference type="RefSeq" id="WP_066677445.1">
    <property type="nucleotide sequence ID" value="NZ_CABMIZ010000027.1"/>
</dbReference>
<keyword evidence="4 6" id="KW-1133">Transmembrane helix</keyword>
<dbReference type="KEGG" id="csep:CP523_06490"/>
<protein>
    <submittedName>
        <fullName evidence="8">YitT family protein</fullName>
    </submittedName>
</protein>
<dbReference type="InterPro" id="IPR019264">
    <property type="entry name" value="DUF2179"/>
</dbReference>
<evidence type="ECO:0000256" key="2">
    <source>
        <dbReference type="ARBA" id="ARBA00022475"/>
    </source>
</evidence>
<evidence type="ECO:0000256" key="5">
    <source>
        <dbReference type="ARBA" id="ARBA00023136"/>
    </source>
</evidence>
<dbReference type="AlphaFoldDB" id="A0A9N7JLH6"/>
<evidence type="ECO:0000256" key="6">
    <source>
        <dbReference type="SAM" id="Phobius"/>
    </source>
</evidence>
<evidence type="ECO:0000256" key="4">
    <source>
        <dbReference type="ARBA" id="ARBA00022989"/>
    </source>
</evidence>
<organism evidence="8 10">
    <name type="scientific">Clostridium septicum</name>
    <dbReference type="NCBI Taxonomy" id="1504"/>
    <lineage>
        <taxon>Bacteria</taxon>
        <taxon>Bacillati</taxon>
        <taxon>Bacillota</taxon>
        <taxon>Clostridia</taxon>
        <taxon>Eubacteriales</taxon>
        <taxon>Clostridiaceae</taxon>
        <taxon>Clostridium</taxon>
    </lineage>
</organism>